<proteinExistence type="predicted"/>
<dbReference type="GO" id="GO:0016620">
    <property type="term" value="F:oxidoreductase activity, acting on the aldehyde or oxo group of donors, NAD or NADP as acceptor"/>
    <property type="evidence" value="ECO:0007669"/>
    <property type="project" value="InterPro"/>
</dbReference>
<dbReference type="Proteomes" id="UP000029964">
    <property type="component" value="Unassembled WGS sequence"/>
</dbReference>
<name>A0A086STX2_HAPC1</name>
<dbReference type="EMBL" id="JPKY01000189">
    <property type="protein sequence ID" value="KFH40554.1"/>
    <property type="molecule type" value="Genomic_DNA"/>
</dbReference>
<evidence type="ECO:0000313" key="3">
    <source>
        <dbReference type="Proteomes" id="UP000029964"/>
    </source>
</evidence>
<reference evidence="3" key="1">
    <citation type="journal article" date="2014" name="Genome Announc.">
        <title>Genome sequence and annotation of Acremonium chrysogenum, producer of the beta-lactam antibiotic cephalosporin C.</title>
        <authorList>
            <person name="Terfehr D."/>
            <person name="Dahlmann T.A."/>
            <person name="Specht T."/>
            <person name="Zadra I."/>
            <person name="Kuernsteiner H."/>
            <person name="Kueck U."/>
        </authorList>
    </citation>
    <scope>NUCLEOTIDE SEQUENCE [LARGE SCALE GENOMIC DNA]</scope>
    <source>
        <strain evidence="3">ATCC 11550 / CBS 779.69 / DSM 880 / IAM 14645 / JCM 23072 / IMI 49137</strain>
    </source>
</reference>
<organism evidence="2 3">
    <name type="scientific">Hapsidospora chrysogenum (strain ATCC 11550 / CBS 779.69 / DSM 880 / IAM 14645 / JCM 23072 / IMI 49137)</name>
    <name type="common">Acremonium chrysogenum</name>
    <dbReference type="NCBI Taxonomy" id="857340"/>
    <lineage>
        <taxon>Eukaryota</taxon>
        <taxon>Fungi</taxon>
        <taxon>Dikarya</taxon>
        <taxon>Ascomycota</taxon>
        <taxon>Pezizomycotina</taxon>
        <taxon>Sordariomycetes</taxon>
        <taxon>Hypocreomycetidae</taxon>
        <taxon>Hypocreales</taxon>
        <taxon>Bionectriaceae</taxon>
        <taxon>Hapsidospora</taxon>
    </lineage>
</organism>
<comment type="caution">
    <text evidence="2">The sequence shown here is derived from an EMBL/GenBank/DDBJ whole genome shotgun (WGS) entry which is preliminary data.</text>
</comment>
<feature type="domain" description="Aldehyde dehydrogenase" evidence="1">
    <location>
        <begin position="29"/>
        <end position="81"/>
    </location>
</feature>
<dbReference type="HOGENOM" id="CLU_2573327_0_0_1"/>
<accession>A0A086STX2</accession>
<keyword evidence="3" id="KW-1185">Reference proteome</keyword>
<evidence type="ECO:0000259" key="1">
    <source>
        <dbReference type="Pfam" id="PF00171"/>
    </source>
</evidence>
<gene>
    <name evidence="2" type="ORF">ACRE_087550</name>
</gene>
<dbReference type="InterPro" id="IPR015590">
    <property type="entry name" value="Aldehyde_DH_dom"/>
</dbReference>
<dbReference type="Pfam" id="PF00171">
    <property type="entry name" value="Aldedh"/>
    <property type="match status" value="1"/>
</dbReference>
<protein>
    <recommendedName>
        <fullName evidence="1">Aldehyde dehydrogenase domain-containing protein</fullName>
    </recommendedName>
</protein>
<dbReference type="Gene3D" id="3.40.309.10">
    <property type="entry name" value="Aldehyde Dehydrogenase, Chain A, domain 2"/>
    <property type="match status" value="1"/>
</dbReference>
<dbReference type="InterPro" id="IPR016163">
    <property type="entry name" value="Ald_DH_C"/>
</dbReference>
<dbReference type="AlphaFoldDB" id="A0A086STX2"/>
<evidence type="ECO:0000313" key="2">
    <source>
        <dbReference type="EMBL" id="KFH40554.1"/>
    </source>
</evidence>
<sequence length="81" mass="8912">MTTAASTERRSLASYLSCELSRLRGRPLALTNDTIYGFSDYIGNIFTKDIARILSMKSKMEVGTLYINTAQGPAKETSWAG</sequence>